<organism evidence="8 9">
    <name type="scientific">Tenuifilum thalassicum</name>
    <dbReference type="NCBI Taxonomy" id="2590900"/>
    <lineage>
        <taxon>Bacteria</taxon>
        <taxon>Pseudomonadati</taxon>
        <taxon>Bacteroidota</taxon>
        <taxon>Bacteroidia</taxon>
        <taxon>Bacteroidales</taxon>
        <taxon>Tenuifilaceae</taxon>
        <taxon>Tenuifilum</taxon>
    </lineage>
</organism>
<keyword evidence="5 7" id="KW-0456">Lyase</keyword>
<dbReference type="GO" id="GO:0005886">
    <property type="term" value="C:plasma membrane"/>
    <property type="evidence" value="ECO:0007669"/>
    <property type="project" value="UniProtKB-SubCell"/>
</dbReference>
<evidence type="ECO:0000256" key="6">
    <source>
        <dbReference type="ARBA" id="ARBA00023316"/>
    </source>
</evidence>
<evidence type="ECO:0000256" key="4">
    <source>
        <dbReference type="ARBA" id="ARBA00023136"/>
    </source>
</evidence>
<feature type="site" description="Important for catalytic activity" evidence="7">
    <location>
        <position position="220"/>
    </location>
</feature>
<sequence>MNLKLKKFWVLMGVLALIVVSVLVIRHLVVFRTNNTINEKEVLVYIPSGAEYKDVLDTLKSSKAIKSIERFDKVAKHFSYPDAVKPGCYAIKPGMNNVQLVRMLRIGHQKPVRVIFTSLRTFNDLAGRISRQIEADSVSLLRCFTSDSVAYNRGFTPENFMAMFIPNTYEFYWNTSALGFVKRMFKEYNRFWNDKRKQKAERIGLTPIEVSILASIVEEETNVKSEMPTVAGVYLNRLRKRIPLQADPTIKFAIGDFSIRRVLNRHLEVDSPYNTYKNRGLPPGPIRIPSITAIDAVLNAKKHSYLYFCASPDFSGRHVFSKTLSEHNRNANAYRRALNKERIYR</sequence>
<protein>
    <recommendedName>
        <fullName evidence="7">Endolytic murein transglycosylase</fullName>
        <ecNumber evidence="7">4.2.2.29</ecNumber>
    </recommendedName>
    <alternativeName>
        <fullName evidence="7">Peptidoglycan lytic transglycosylase</fullName>
    </alternativeName>
    <alternativeName>
        <fullName evidence="7">Peptidoglycan polymerization terminase</fullName>
    </alternativeName>
</protein>
<gene>
    <name evidence="7 8" type="primary">mltG</name>
    <name evidence="8" type="ORF">FHG85_07775</name>
</gene>
<dbReference type="Pfam" id="PF02618">
    <property type="entry name" value="YceG"/>
    <property type="match status" value="1"/>
</dbReference>
<accession>A0A7D4BBR8</accession>
<feature type="transmembrane region" description="Helical" evidence="7">
    <location>
        <begin position="9"/>
        <end position="29"/>
    </location>
</feature>
<keyword evidence="3 7" id="KW-1133">Transmembrane helix</keyword>
<comment type="function">
    <text evidence="7">Functions as a peptidoglycan terminase that cleaves nascent peptidoglycan strands endolytically to terminate their elongation.</text>
</comment>
<evidence type="ECO:0000256" key="1">
    <source>
        <dbReference type="ARBA" id="ARBA00022475"/>
    </source>
</evidence>
<evidence type="ECO:0000256" key="2">
    <source>
        <dbReference type="ARBA" id="ARBA00022692"/>
    </source>
</evidence>
<evidence type="ECO:0000256" key="3">
    <source>
        <dbReference type="ARBA" id="ARBA00022989"/>
    </source>
</evidence>
<dbReference type="NCBIfam" id="TIGR00247">
    <property type="entry name" value="endolytic transglycosylase MltG"/>
    <property type="match status" value="1"/>
</dbReference>
<evidence type="ECO:0000256" key="7">
    <source>
        <dbReference type="HAMAP-Rule" id="MF_02065"/>
    </source>
</evidence>
<keyword evidence="1 7" id="KW-1003">Cell membrane</keyword>
<keyword evidence="6 7" id="KW-0961">Cell wall biogenesis/degradation</keyword>
<dbReference type="Proteomes" id="UP000500961">
    <property type="component" value="Chromosome"/>
</dbReference>
<evidence type="ECO:0000313" key="8">
    <source>
        <dbReference type="EMBL" id="QKG80160.1"/>
    </source>
</evidence>
<dbReference type="HAMAP" id="MF_02065">
    <property type="entry name" value="MltG"/>
    <property type="match status" value="1"/>
</dbReference>
<name>A0A7D4BBR8_9BACT</name>
<dbReference type="EC" id="4.2.2.29" evidence="7"/>
<dbReference type="KEGG" id="ttz:FHG85_07775"/>
<comment type="catalytic activity">
    <reaction evidence="7">
        <text>a peptidoglycan chain = a peptidoglycan chain with N-acetyl-1,6-anhydromuramyl-[peptide] at the reducing end + a peptidoglycan chain with N-acetylglucosamine at the non-reducing end.</text>
        <dbReference type="EC" id="4.2.2.29"/>
    </reaction>
</comment>
<proteinExistence type="inferred from homology"/>
<dbReference type="GO" id="GO:0071555">
    <property type="term" value="P:cell wall organization"/>
    <property type="evidence" value="ECO:0007669"/>
    <property type="project" value="UniProtKB-KW"/>
</dbReference>
<comment type="subcellular location">
    <subcellularLocation>
        <location evidence="7">Cell membrane</location>
        <topology evidence="7">Single-pass membrane protein</topology>
    </subcellularLocation>
</comment>
<evidence type="ECO:0000256" key="5">
    <source>
        <dbReference type="ARBA" id="ARBA00023239"/>
    </source>
</evidence>
<comment type="similarity">
    <text evidence="7">Belongs to the transglycosylase MltG family.</text>
</comment>
<dbReference type="GO" id="GO:0008932">
    <property type="term" value="F:lytic endotransglycosylase activity"/>
    <property type="evidence" value="ECO:0007669"/>
    <property type="project" value="UniProtKB-UniRule"/>
</dbReference>
<dbReference type="GO" id="GO:0009252">
    <property type="term" value="P:peptidoglycan biosynthetic process"/>
    <property type="evidence" value="ECO:0007669"/>
    <property type="project" value="UniProtKB-UniRule"/>
</dbReference>
<evidence type="ECO:0000313" key="9">
    <source>
        <dbReference type="Proteomes" id="UP000500961"/>
    </source>
</evidence>
<dbReference type="AlphaFoldDB" id="A0A7D4BBR8"/>
<reference evidence="8 9" key="1">
    <citation type="submission" date="2019-07" db="EMBL/GenBank/DDBJ databases">
        <title>Thalassofilum flectens gen. nov., sp. nov., a novel moderate thermophilic anaerobe from a shallow sea hot spring in Kunashir Island (Russia), representing a new family in the order Bacteroidales, and proposal of Thalassofilacea fam. nov.</title>
        <authorList>
            <person name="Kochetkova T.V."/>
            <person name="Podosokorskaya O.A."/>
            <person name="Novikov A."/>
            <person name="Elcheninov A.G."/>
            <person name="Toshchakov S.V."/>
            <person name="Kublanov I.V."/>
        </authorList>
    </citation>
    <scope>NUCLEOTIDE SEQUENCE [LARGE SCALE GENOMIC DNA]</scope>
    <source>
        <strain evidence="8 9">38-H</strain>
    </source>
</reference>
<dbReference type="PANTHER" id="PTHR30518">
    <property type="entry name" value="ENDOLYTIC MUREIN TRANSGLYCOSYLASE"/>
    <property type="match status" value="1"/>
</dbReference>
<dbReference type="Gene3D" id="3.30.160.60">
    <property type="entry name" value="Classic Zinc Finger"/>
    <property type="match status" value="1"/>
</dbReference>
<dbReference type="EMBL" id="CP041345">
    <property type="protein sequence ID" value="QKG80160.1"/>
    <property type="molecule type" value="Genomic_DNA"/>
</dbReference>
<keyword evidence="4 7" id="KW-0472">Membrane</keyword>
<keyword evidence="2 7" id="KW-0812">Transmembrane</keyword>
<keyword evidence="9" id="KW-1185">Reference proteome</keyword>
<dbReference type="Gene3D" id="3.30.1490.480">
    <property type="entry name" value="Endolytic murein transglycosylase"/>
    <property type="match status" value="1"/>
</dbReference>
<dbReference type="PANTHER" id="PTHR30518:SF2">
    <property type="entry name" value="ENDOLYTIC MUREIN TRANSGLYCOSYLASE"/>
    <property type="match status" value="1"/>
</dbReference>
<dbReference type="InterPro" id="IPR003770">
    <property type="entry name" value="MLTG-like"/>
</dbReference>
<dbReference type="CDD" id="cd08010">
    <property type="entry name" value="MltG_like"/>
    <property type="match status" value="1"/>
</dbReference>
<dbReference type="RefSeq" id="WP_173074634.1">
    <property type="nucleotide sequence ID" value="NZ_CP041345.1"/>
</dbReference>